<evidence type="ECO:0008006" key="3">
    <source>
        <dbReference type="Google" id="ProtNLM"/>
    </source>
</evidence>
<dbReference type="Proteomes" id="UP000193920">
    <property type="component" value="Unassembled WGS sequence"/>
</dbReference>
<comment type="caution">
    <text evidence="1">The sequence shown here is derived from an EMBL/GenBank/DDBJ whole genome shotgun (WGS) entry which is preliminary data.</text>
</comment>
<dbReference type="InterPro" id="IPR035179">
    <property type="entry name" value="DUF5314"/>
</dbReference>
<reference evidence="1 2" key="1">
    <citation type="submission" date="2016-08" db="EMBL/GenBank/DDBJ databases">
        <title>A Parts List for Fungal Cellulosomes Revealed by Comparative Genomics.</title>
        <authorList>
            <consortium name="DOE Joint Genome Institute"/>
            <person name="Haitjema C.H."/>
            <person name="Gilmore S.P."/>
            <person name="Henske J.K."/>
            <person name="Solomon K.V."/>
            <person name="De Groot R."/>
            <person name="Kuo A."/>
            <person name="Mondo S.J."/>
            <person name="Salamov A.A."/>
            <person name="Labutti K."/>
            <person name="Zhao Z."/>
            <person name="Chiniquy J."/>
            <person name="Barry K."/>
            <person name="Brewer H.M."/>
            <person name="Purvine S.O."/>
            <person name="Wright A.T."/>
            <person name="Boxma B."/>
            <person name="Van Alen T."/>
            <person name="Hackstein J.H."/>
            <person name="Baker S.E."/>
            <person name="Grigoriev I.V."/>
            <person name="O'Malley M.A."/>
        </authorList>
    </citation>
    <scope>NUCLEOTIDE SEQUENCE [LARGE SCALE GENOMIC DNA]</scope>
    <source>
        <strain evidence="1 2">G1</strain>
    </source>
</reference>
<name>A0A1Y2ACY9_9FUNG</name>
<accession>A0A1Y2ACY9</accession>
<dbReference type="Pfam" id="PF17241">
    <property type="entry name" value="Retrotran_gag_4"/>
    <property type="match status" value="1"/>
</dbReference>
<evidence type="ECO:0000313" key="2">
    <source>
        <dbReference type="Proteomes" id="UP000193920"/>
    </source>
</evidence>
<dbReference type="EMBL" id="MCOG01000299">
    <property type="protein sequence ID" value="ORY20160.1"/>
    <property type="molecule type" value="Genomic_DNA"/>
</dbReference>
<organism evidence="1 2">
    <name type="scientific">Neocallimastix californiae</name>
    <dbReference type="NCBI Taxonomy" id="1754190"/>
    <lineage>
        <taxon>Eukaryota</taxon>
        <taxon>Fungi</taxon>
        <taxon>Fungi incertae sedis</taxon>
        <taxon>Chytridiomycota</taxon>
        <taxon>Chytridiomycota incertae sedis</taxon>
        <taxon>Neocallimastigomycetes</taxon>
        <taxon>Neocallimastigales</taxon>
        <taxon>Neocallimastigaceae</taxon>
        <taxon>Neocallimastix</taxon>
    </lineage>
</organism>
<keyword evidence="2" id="KW-1185">Reference proteome</keyword>
<evidence type="ECO:0000313" key="1">
    <source>
        <dbReference type="EMBL" id="ORY20160.1"/>
    </source>
</evidence>
<gene>
    <name evidence="1" type="ORF">LY90DRAFT_517022</name>
</gene>
<sequence length="112" mass="12870">MSINNNENIISSNKFLNGSNYRIWYDSIKTVVEQLELEEYLEKGVVQELYDNDPTNIEAIKKAKRENKRVRLIIINSITPKIHEDIIGIEAASAIIESLKTEYNSEANDLTQ</sequence>
<dbReference type="AlphaFoldDB" id="A0A1Y2ACY9"/>
<proteinExistence type="predicted"/>
<protein>
    <recommendedName>
        <fullName evidence="3">DUF4219 domain-containing protein</fullName>
    </recommendedName>
</protein>
<dbReference type="OrthoDB" id="2182240at2759"/>